<feature type="domain" description="NmrA-like" evidence="3">
    <location>
        <begin position="10"/>
        <end position="252"/>
    </location>
</feature>
<evidence type="ECO:0000313" key="5">
    <source>
        <dbReference type="Proteomes" id="UP000757232"/>
    </source>
</evidence>
<accession>A0A9Q5HUV9</accession>
<evidence type="ECO:0000256" key="1">
    <source>
        <dbReference type="ARBA" id="ARBA00022857"/>
    </source>
</evidence>
<evidence type="ECO:0000256" key="2">
    <source>
        <dbReference type="ARBA" id="ARBA00023002"/>
    </source>
</evidence>
<reference evidence="4" key="1">
    <citation type="submission" date="2016-06" db="EMBL/GenBank/DDBJ databases">
        <title>Draft Genome sequence of the fungus Inonotus baumii.</title>
        <authorList>
            <person name="Zhu H."/>
            <person name="Lin W."/>
        </authorList>
    </citation>
    <scope>NUCLEOTIDE SEQUENCE</scope>
    <source>
        <strain evidence="4">821</strain>
    </source>
</reference>
<dbReference type="Gene3D" id="3.90.25.10">
    <property type="entry name" value="UDP-galactose 4-epimerase, domain 1"/>
    <property type="match status" value="1"/>
</dbReference>
<gene>
    <name evidence="4" type="ORF">A7U60_g6549</name>
</gene>
<proteinExistence type="predicted"/>
<protein>
    <submittedName>
        <fullName evidence="4">NAD-binding protein</fullName>
    </submittedName>
</protein>
<dbReference type="Pfam" id="PF05368">
    <property type="entry name" value="NmrA"/>
    <property type="match status" value="1"/>
</dbReference>
<keyword evidence="5" id="KW-1185">Reference proteome</keyword>
<evidence type="ECO:0000259" key="3">
    <source>
        <dbReference type="Pfam" id="PF05368"/>
    </source>
</evidence>
<dbReference type="InterPro" id="IPR051609">
    <property type="entry name" value="NmrA/Isoflavone_reductase-like"/>
</dbReference>
<dbReference type="PANTHER" id="PTHR47706">
    <property type="entry name" value="NMRA-LIKE FAMILY PROTEIN"/>
    <property type="match status" value="1"/>
</dbReference>
<dbReference type="SUPFAM" id="SSF51735">
    <property type="entry name" value="NAD(P)-binding Rossmann-fold domains"/>
    <property type="match status" value="1"/>
</dbReference>
<dbReference type="EMBL" id="LNZH02000202">
    <property type="protein sequence ID" value="OCB86428.1"/>
    <property type="molecule type" value="Genomic_DNA"/>
</dbReference>
<dbReference type="InterPro" id="IPR008030">
    <property type="entry name" value="NmrA-like"/>
</dbReference>
<dbReference type="OrthoDB" id="5283654at2759"/>
<dbReference type="Gene3D" id="3.40.50.720">
    <property type="entry name" value="NAD(P)-binding Rossmann-like Domain"/>
    <property type="match status" value="1"/>
</dbReference>
<dbReference type="GO" id="GO:0016491">
    <property type="term" value="F:oxidoreductase activity"/>
    <property type="evidence" value="ECO:0007669"/>
    <property type="project" value="UniProtKB-KW"/>
</dbReference>
<dbReference type="PANTHER" id="PTHR47706:SF9">
    <property type="entry name" value="NMRA-LIKE DOMAIN-CONTAINING PROTEIN-RELATED"/>
    <property type="match status" value="1"/>
</dbReference>
<dbReference type="InterPro" id="IPR036291">
    <property type="entry name" value="NAD(P)-bd_dom_sf"/>
</dbReference>
<evidence type="ECO:0000313" key="4">
    <source>
        <dbReference type="EMBL" id="OCB86428.1"/>
    </source>
</evidence>
<keyword evidence="1" id="KW-0521">NADP</keyword>
<dbReference type="AlphaFoldDB" id="A0A9Q5HUV9"/>
<sequence>MSGYESFAVAGAGNLGKFIVEALLAKKNEGALTSVSILSRSAGGYDDLVAKGAKVVVVDYTSSSSIQHALEGVDVVISTLYDPLGAQEVLAVGAKAAGVKLFVPSEFGNNTEQATEGVWAKKEGFRKKLKEEINLPYTAFYTGGFADWVFQPGLSEYFGFDFVNGKITVPGTGDAPLSWTTRPDIGRFVAHVLTALPKEGLEWKTFKIESDRISWNQIAETWKARSGKEVTVTHRPHSDLQEAVRKNPSDDLQMVLYVWDKGQGAVGKPEELANSKFPEWNPKKVIDVILEQYGYTDLMSTYVFVLGSLRKEIGQRELLRDTIKDNLLMQWVLGG</sequence>
<keyword evidence="2" id="KW-0560">Oxidoreductase</keyword>
<organism evidence="4 5">
    <name type="scientific">Sanghuangporus baumii</name>
    <name type="common">Phellinus baumii</name>
    <dbReference type="NCBI Taxonomy" id="108892"/>
    <lineage>
        <taxon>Eukaryota</taxon>
        <taxon>Fungi</taxon>
        <taxon>Dikarya</taxon>
        <taxon>Basidiomycota</taxon>
        <taxon>Agaricomycotina</taxon>
        <taxon>Agaricomycetes</taxon>
        <taxon>Hymenochaetales</taxon>
        <taxon>Hymenochaetaceae</taxon>
        <taxon>Sanghuangporus</taxon>
    </lineage>
</organism>
<dbReference type="Proteomes" id="UP000757232">
    <property type="component" value="Unassembled WGS sequence"/>
</dbReference>
<comment type="caution">
    <text evidence="4">The sequence shown here is derived from an EMBL/GenBank/DDBJ whole genome shotgun (WGS) entry which is preliminary data.</text>
</comment>
<name>A0A9Q5HUV9_SANBA</name>